<dbReference type="AlphaFoldDB" id="A0A5B9Q3N6"/>
<proteinExistence type="predicted"/>
<sequence length="1263" mass="142132">MRRLVTSKRLQRWAEEDRDARALLPGLVRRLAHATLDSIQRIDFPAYESVQRPDFDGEIECRVGNAWIPSGYSVWELTVEKRSATKAMADFVKRTNEIPPEIRENATYIALTARHWREKKKWKTQVNSNGNWKSVRAYDCDDIEQWLENAFAVALGLAGSWGIPVHDLHDLESRWRSISNSTTPALASQVYLTSRERSRQALIDWLSNGKACLTIVSQFPSEIIDFVCASIEALSDDQREAVRSRMVIAQSAIALRKLCRLETNLDVVVDPRVEVSGEDAAFATERGIRLIRACEPFVPLPGSAIRLERVREHELARSLQQCGLSQFVAEKKAKDAGGSLALLKQSLDRIGCQSRTDAIEVSARGSLRACLILGGWNGANPADLTAVEQLADKSYSEIESDCKLWANCRDPLLIHADNKWRLVSKADAWAKLKSYISNEHFATFAPLAVSILSERDPGFELPNKERWLARIKGFSPQYSQVLKKHLADTLALLGSFGEIIAHEPTLATEGFSHRVVREVLSPDTPWELWASLNSILPLLAEASPDAFLVAIESDLDLSEPKLSWLFKETKGHPLLSGCLYSGLLWSLETLAWAPEHLSRVCSALLKLHRHHVPNNYSNSPMGSLQLILSCALPYTTADVELRIGILKRLLASDESSAWGLCVALLEQFRGGMFPQTSRPAWRGWASDWDRGETYADMGKQLEVVSTAIVEHVGKDLERWLELIDLLTLMPRSIMLQAIDRLAKLPSTGLDDHAKSALREKILDYVSRYRSSGATDRIGEDNLERLENIANAMQAASLPIHFAPLFEQWMDRYYMRRAKYEENQADLGKDRLRAIEEVIEECGFEGVCELAELCQQPYAVGHLLSVLTGDQYQHSIIPDLIREDNWSLKFVCGYVAARFESDGWAWFDGQLGRCNSDLARAWMFAMLPFRPDVWDRVDEENTDAKRLYWSNVNHWRFDKSAGAVQRCVTELVAVARLANAVEIICAALRDKSALPSDTLLQPLEAMLDSPGEVAEPQMEGIHDYDVGMILTAVQEAGDVVDARLIRLEINFLSMLGDDREGEPATLFRKLATEPAFFVDILSSCYRSTLKQSDEEVNELKEDDAKQRALAHIGHELLYKWKSLPGTNNDGTVDEQELWKWANSAREIAEPLGYLDTCDFRIGQLISHGPTDSDGSWPARSVRRVVEKISTERIGAGIYIGIINSRGIVCRGEGGAQERDLATKYKTFAEQVRADAPYTASVLDRICAYYLGEGREWDNRDEWER</sequence>
<dbReference type="RefSeq" id="WP_148072378.1">
    <property type="nucleotide sequence ID" value="NZ_CP042913.1"/>
</dbReference>
<keyword evidence="2" id="KW-1185">Reference proteome</keyword>
<evidence type="ECO:0000313" key="2">
    <source>
        <dbReference type="Proteomes" id="UP000323917"/>
    </source>
</evidence>
<accession>A0A5B9Q3N6</accession>
<dbReference type="KEGG" id="bgok:Pr1d_09020"/>
<gene>
    <name evidence="1" type="ORF">Pr1d_09020</name>
</gene>
<dbReference type="Proteomes" id="UP000323917">
    <property type="component" value="Chromosome"/>
</dbReference>
<protein>
    <submittedName>
        <fullName evidence="1">Uncharacterized protein</fullName>
    </submittedName>
</protein>
<evidence type="ECO:0000313" key="1">
    <source>
        <dbReference type="EMBL" id="QEG33638.1"/>
    </source>
</evidence>
<reference evidence="1 2" key="1">
    <citation type="submission" date="2019-08" db="EMBL/GenBank/DDBJ databases">
        <title>Deep-cultivation of Planctomycetes and their phenomic and genomic characterization uncovers novel biology.</title>
        <authorList>
            <person name="Wiegand S."/>
            <person name="Jogler M."/>
            <person name="Boedeker C."/>
            <person name="Pinto D."/>
            <person name="Vollmers J."/>
            <person name="Rivas-Marin E."/>
            <person name="Kohn T."/>
            <person name="Peeters S.H."/>
            <person name="Heuer A."/>
            <person name="Rast P."/>
            <person name="Oberbeckmann S."/>
            <person name="Bunk B."/>
            <person name="Jeske O."/>
            <person name="Meyerdierks A."/>
            <person name="Storesund J.E."/>
            <person name="Kallscheuer N."/>
            <person name="Luecker S."/>
            <person name="Lage O.M."/>
            <person name="Pohl T."/>
            <person name="Merkel B.J."/>
            <person name="Hornburger P."/>
            <person name="Mueller R.-W."/>
            <person name="Bruemmer F."/>
            <person name="Labrenz M."/>
            <person name="Spormann A.M."/>
            <person name="Op den Camp H."/>
            <person name="Overmann J."/>
            <person name="Amann R."/>
            <person name="Jetten M.S.M."/>
            <person name="Mascher T."/>
            <person name="Medema M.H."/>
            <person name="Devos D.P."/>
            <person name="Kaster A.-K."/>
            <person name="Ovreas L."/>
            <person name="Rohde M."/>
            <person name="Galperin M.Y."/>
            <person name="Jogler C."/>
        </authorList>
    </citation>
    <scope>NUCLEOTIDE SEQUENCE [LARGE SCALE GENOMIC DNA]</scope>
    <source>
        <strain evidence="1 2">Pr1d</strain>
    </source>
</reference>
<organism evidence="1 2">
    <name type="scientific">Bythopirellula goksoeyrii</name>
    <dbReference type="NCBI Taxonomy" id="1400387"/>
    <lineage>
        <taxon>Bacteria</taxon>
        <taxon>Pseudomonadati</taxon>
        <taxon>Planctomycetota</taxon>
        <taxon>Planctomycetia</taxon>
        <taxon>Pirellulales</taxon>
        <taxon>Lacipirellulaceae</taxon>
        <taxon>Bythopirellula</taxon>
    </lineage>
</organism>
<name>A0A5B9Q3N6_9BACT</name>
<dbReference type="OrthoDB" id="256716at2"/>
<dbReference type="EMBL" id="CP042913">
    <property type="protein sequence ID" value="QEG33638.1"/>
    <property type="molecule type" value="Genomic_DNA"/>
</dbReference>